<name>A0A398BHK6_9RHOB</name>
<protein>
    <recommendedName>
        <fullName evidence="1">Polymerase nucleotidyl transferase domain-containing protein</fullName>
    </recommendedName>
</protein>
<dbReference type="RefSeq" id="WP_119136790.1">
    <property type="nucleotide sequence ID" value="NZ_QXXQ01000024.1"/>
</dbReference>
<dbReference type="EMBL" id="QXXQ01000024">
    <property type="protein sequence ID" value="RID89772.1"/>
    <property type="molecule type" value="Genomic_DNA"/>
</dbReference>
<reference evidence="2 3" key="1">
    <citation type="submission" date="2018-09" db="EMBL/GenBank/DDBJ databases">
        <title>Gemmobacter lutimaris sp. nov., a marine bacterium isolated from tidal flat.</title>
        <authorList>
            <person name="Lee D.W."/>
            <person name="Yoo Y."/>
            <person name="Kim J.-J."/>
            <person name="Kim B.S."/>
        </authorList>
    </citation>
    <scope>NUCLEOTIDE SEQUENCE [LARGE SCALE GENOMIC DNA]</scope>
    <source>
        <strain evidence="2 3">YJ-T1-11</strain>
    </source>
</reference>
<evidence type="ECO:0000259" key="1">
    <source>
        <dbReference type="Pfam" id="PF01909"/>
    </source>
</evidence>
<dbReference type="CDD" id="cd05403">
    <property type="entry name" value="NT_KNTase_like"/>
    <property type="match status" value="1"/>
</dbReference>
<gene>
    <name evidence="2" type="ORF">D2N39_21420</name>
</gene>
<feature type="domain" description="Polymerase nucleotidyl transferase" evidence="1">
    <location>
        <begin position="208"/>
        <end position="264"/>
    </location>
</feature>
<dbReference type="InterPro" id="IPR002934">
    <property type="entry name" value="Polymerase_NTP_transf_dom"/>
</dbReference>
<comment type="caution">
    <text evidence="2">The sequence shown here is derived from an EMBL/GenBank/DDBJ whole genome shotgun (WGS) entry which is preliminary data.</text>
</comment>
<evidence type="ECO:0000313" key="2">
    <source>
        <dbReference type="EMBL" id="RID89772.1"/>
    </source>
</evidence>
<dbReference type="Proteomes" id="UP000266649">
    <property type="component" value="Unassembled WGS sequence"/>
</dbReference>
<dbReference type="AlphaFoldDB" id="A0A398BHK6"/>
<dbReference type="OrthoDB" id="5769031at2"/>
<sequence length="301" mass="33629">METKCRLRSDLLQPIQLRLDGLSERLAHLDRTLAEVPSGLSENIQQRLARVALFRGLNGVLRNCEAIVTTLCLVIDGSVPDHDDGWYEDALRQLTGSGSGRRPVLPPDLADLLREVAADPDFDPIFELDENLEVQRRRHAAALRVAPLLIDALTALDVWITGGTLRNGQAPDPAFAAQHAGRMERARARERALQRALSGIEEAFHDRGHTVVPFGSLVENRVHPRSDLDLLVPGEVSREVQRELWDAAEEIAREEGVEVDLHFPDLYSGDFLDRLKMIRDGQIVPLRDLIAATRNPKTHED</sequence>
<dbReference type="Pfam" id="PF01909">
    <property type="entry name" value="NTP_transf_2"/>
    <property type="match status" value="1"/>
</dbReference>
<keyword evidence="3" id="KW-1185">Reference proteome</keyword>
<dbReference type="SUPFAM" id="SSF81301">
    <property type="entry name" value="Nucleotidyltransferase"/>
    <property type="match status" value="1"/>
</dbReference>
<organism evidence="2 3">
    <name type="scientific">Gemmobacter lutimaris</name>
    <dbReference type="NCBI Taxonomy" id="2306023"/>
    <lineage>
        <taxon>Bacteria</taxon>
        <taxon>Pseudomonadati</taxon>
        <taxon>Pseudomonadota</taxon>
        <taxon>Alphaproteobacteria</taxon>
        <taxon>Rhodobacterales</taxon>
        <taxon>Paracoccaceae</taxon>
        <taxon>Gemmobacter</taxon>
    </lineage>
</organism>
<dbReference type="Gene3D" id="3.30.460.10">
    <property type="entry name" value="Beta Polymerase, domain 2"/>
    <property type="match status" value="1"/>
</dbReference>
<dbReference type="InterPro" id="IPR043519">
    <property type="entry name" value="NT_sf"/>
</dbReference>
<evidence type="ECO:0000313" key="3">
    <source>
        <dbReference type="Proteomes" id="UP000266649"/>
    </source>
</evidence>
<dbReference type="GO" id="GO:0016779">
    <property type="term" value="F:nucleotidyltransferase activity"/>
    <property type="evidence" value="ECO:0007669"/>
    <property type="project" value="InterPro"/>
</dbReference>
<proteinExistence type="predicted"/>
<accession>A0A398BHK6</accession>